<name>A0A565CW94_9BRAS</name>
<proteinExistence type="predicted"/>
<keyword evidence="3" id="KW-1185">Reference proteome</keyword>
<accession>A0A565CW94</accession>
<dbReference type="EMBL" id="CABITT030000008">
    <property type="protein sequence ID" value="VVB18013.1"/>
    <property type="molecule type" value="Genomic_DNA"/>
</dbReference>
<feature type="region of interest" description="Disordered" evidence="1">
    <location>
        <begin position="1"/>
        <end position="27"/>
    </location>
</feature>
<feature type="compositionally biased region" description="Basic and acidic residues" evidence="1">
    <location>
        <begin position="334"/>
        <end position="343"/>
    </location>
</feature>
<feature type="compositionally biased region" description="Basic and acidic residues" evidence="1">
    <location>
        <begin position="1"/>
        <end position="16"/>
    </location>
</feature>
<evidence type="ECO:0000256" key="1">
    <source>
        <dbReference type="SAM" id="MobiDB-lite"/>
    </source>
</evidence>
<reference evidence="2" key="1">
    <citation type="submission" date="2019-07" db="EMBL/GenBank/DDBJ databases">
        <authorList>
            <person name="Dittberner H."/>
        </authorList>
    </citation>
    <scope>NUCLEOTIDE SEQUENCE [LARGE SCALE GENOMIC DNA]</scope>
</reference>
<dbReference type="Proteomes" id="UP000489600">
    <property type="component" value="Unassembled WGS sequence"/>
</dbReference>
<protein>
    <submittedName>
        <fullName evidence="2">Uncharacterized protein</fullName>
    </submittedName>
</protein>
<feature type="compositionally biased region" description="Polar residues" evidence="1">
    <location>
        <begin position="17"/>
        <end position="27"/>
    </location>
</feature>
<comment type="caution">
    <text evidence="2">The sequence shown here is derived from an EMBL/GenBank/DDBJ whole genome shotgun (WGS) entry which is preliminary data.</text>
</comment>
<gene>
    <name evidence="2" type="ORF">ANE_LOCUS28457</name>
</gene>
<organism evidence="2 3">
    <name type="scientific">Arabis nemorensis</name>
    <dbReference type="NCBI Taxonomy" id="586526"/>
    <lineage>
        <taxon>Eukaryota</taxon>
        <taxon>Viridiplantae</taxon>
        <taxon>Streptophyta</taxon>
        <taxon>Embryophyta</taxon>
        <taxon>Tracheophyta</taxon>
        <taxon>Spermatophyta</taxon>
        <taxon>Magnoliopsida</taxon>
        <taxon>eudicotyledons</taxon>
        <taxon>Gunneridae</taxon>
        <taxon>Pentapetalae</taxon>
        <taxon>rosids</taxon>
        <taxon>malvids</taxon>
        <taxon>Brassicales</taxon>
        <taxon>Brassicaceae</taxon>
        <taxon>Arabideae</taxon>
        <taxon>Arabis</taxon>
    </lineage>
</organism>
<feature type="region of interest" description="Disordered" evidence="1">
    <location>
        <begin position="273"/>
        <end position="383"/>
    </location>
</feature>
<feature type="region of interest" description="Disordered" evidence="1">
    <location>
        <begin position="100"/>
        <end position="173"/>
    </location>
</feature>
<dbReference type="OrthoDB" id="1070446at2759"/>
<sequence length="440" mass="48213">MDKDEPFILDEVDYKTPKQSPQSNQTWPMDRIQQGRFQLKMSSLLSPVAPKRNYSISNAKSLLLQCLQDSKSDPLPRRRFRALCSDEGVLMDGVLVKSATGKKVSDSPSCSLGRSARSSVVRSQHKSTEFSSPRSENKENTRPQHSSGGKVKILANSPSTKPETPKAAKPSKLQATAEPFILTPKSSQMLASPVPLQHHGPHLQYGGPLPLTPPSYGHPYLPPGYAYPRPLHGPPVPYLQSPASPHGPGLYQTHYLGRFPRPTGYQLAHDLNQSASSSQTNTNTSEPPVHTPICTNPTTANLCTSTTTRGSRLNSPLSVDGHHTVTQNSSPSDGLEKRAKKPDLSSTSDGLETMAQKPDLTPFAGLGTMGTEKEWSPSDDGLPTFTQAQIDFMESHNRVLPDDVFEHYTYRQSLPVFIQLCLDGNLLPQTRAPVRKETPR</sequence>
<feature type="compositionally biased region" description="Polar residues" evidence="1">
    <location>
        <begin position="293"/>
        <end position="317"/>
    </location>
</feature>
<feature type="compositionally biased region" description="Low complexity" evidence="1">
    <location>
        <begin position="273"/>
        <end position="285"/>
    </location>
</feature>
<feature type="compositionally biased region" description="Polar residues" evidence="1">
    <location>
        <begin position="106"/>
        <end position="122"/>
    </location>
</feature>
<evidence type="ECO:0000313" key="2">
    <source>
        <dbReference type="EMBL" id="VVB18013.1"/>
    </source>
</evidence>
<dbReference type="AlphaFoldDB" id="A0A565CW94"/>
<evidence type="ECO:0000313" key="3">
    <source>
        <dbReference type="Proteomes" id="UP000489600"/>
    </source>
</evidence>